<name>A0A6C0EIU0_9ZZZZ</name>
<proteinExistence type="predicted"/>
<dbReference type="PROSITE" id="PS50076">
    <property type="entry name" value="DNAJ_2"/>
    <property type="match status" value="1"/>
</dbReference>
<dbReference type="GO" id="GO:0030544">
    <property type="term" value="F:Hsp70 protein binding"/>
    <property type="evidence" value="ECO:0007669"/>
    <property type="project" value="InterPro"/>
</dbReference>
<dbReference type="EMBL" id="MN738868">
    <property type="protein sequence ID" value="QHT29096.1"/>
    <property type="molecule type" value="Genomic_DNA"/>
</dbReference>
<keyword evidence="4" id="KW-0862">Zinc</keyword>
<evidence type="ECO:0000256" key="1">
    <source>
        <dbReference type="ARBA" id="ARBA00022723"/>
    </source>
</evidence>
<evidence type="ECO:0000256" key="2">
    <source>
        <dbReference type="ARBA" id="ARBA00022737"/>
    </source>
</evidence>
<dbReference type="InterPro" id="IPR001623">
    <property type="entry name" value="DnaJ_domain"/>
</dbReference>
<organism evidence="7">
    <name type="scientific">viral metagenome</name>
    <dbReference type="NCBI Taxonomy" id="1070528"/>
    <lineage>
        <taxon>unclassified sequences</taxon>
        <taxon>metagenomes</taxon>
        <taxon>organismal metagenomes</taxon>
    </lineage>
</organism>
<dbReference type="InterPro" id="IPR002939">
    <property type="entry name" value="DnaJ_C"/>
</dbReference>
<evidence type="ECO:0000259" key="6">
    <source>
        <dbReference type="PROSITE" id="PS50076"/>
    </source>
</evidence>
<evidence type="ECO:0000256" key="5">
    <source>
        <dbReference type="SAM" id="MobiDB-lite"/>
    </source>
</evidence>
<dbReference type="PANTHER" id="PTHR43888">
    <property type="entry name" value="DNAJ-LIKE-2, ISOFORM A-RELATED"/>
    <property type="match status" value="1"/>
</dbReference>
<dbReference type="GO" id="GO:0006457">
    <property type="term" value="P:protein folding"/>
    <property type="evidence" value="ECO:0007669"/>
    <property type="project" value="InterPro"/>
</dbReference>
<keyword evidence="2" id="KW-0677">Repeat</keyword>
<reference evidence="7" key="1">
    <citation type="journal article" date="2020" name="Nature">
        <title>Giant virus diversity and host interactions through global metagenomics.</title>
        <authorList>
            <person name="Schulz F."/>
            <person name="Roux S."/>
            <person name="Paez-Espino D."/>
            <person name="Jungbluth S."/>
            <person name="Walsh D.A."/>
            <person name="Denef V.J."/>
            <person name="McMahon K.D."/>
            <person name="Konstantinidis K.T."/>
            <person name="Eloe-Fadrosh E.A."/>
            <person name="Kyrpides N.C."/>
            <person name="Woyke T."/>
        </authorList>
    </citation>
    <scope>NUCLEOTIDE SEQUENCE</scope>
    <source>
        <strain evidence="7">GVMAG-M-3300001351-8</strain>
    </source>
</reference>
<protein>
    <recommendedName>
        <fullName evidence="6">J domain-containing protein</fullName>
    </recommendedName>
</protein>
<accession>A0A6C0EIU0</accession>
<dbReference type="SUPFAM" id="SSF57938">
    <property type="entry name" value="DnaJ/Hsp40 cysteine-rich domain"/>
    <property type="match status" value="1"/>
</dbReference>
<dbReference type="SUPFAM" id="SSF49493">
    <property type="entry name" value="HSP40/DnaJ peptide-binding domain"/>
    <property type="match status" value="2"/>
</dbReference>
<keyword evidence="3" id="KW-0863">Zinc-finger</keyword>
<feature type="region of interest" description="Disordered" evidence="5">
    <location>
        <begin position="390"/>
        <end position="412"/>
    </location>
</feature>
<dbReference type="SUPFAM" id="SSF46565">
    <property type="entry name" value="Chaperone J-domain"/>
    <property type="match status" value="1"/>
</dbReference>
<sequence>MSNDKFYNLLSINKAATDVEIKKAYKTAALKFHPDRNPDNRDESEKKFKDISEAYEVLNDPEKRQIYDQFGEEGLKGRGGGGSSPFDIFEQMFGGQGMGRGRGQGMGRGMGGGMGRGMGGGMFDGLRGSPFEGMFGGGGGRERDNKSVPDTQISIKISYKDMMLGSDKKIKIRRKIIQNRNSMDSCKKCKGKGKIVNLVQIAPGMVTQSVSDCRLCNGVGHNIKYLEKDEIITITIPKGAQKGEYIKINNKGNEGYNNNGHLIVVFEEETIQNVGRDTHDLVLKKQILLSEALGNLEFIFNHPSKDNIVIKSSAIIKPNTIKTIKGLGFPIKNSVREGDLIIQFDIIFPDKISFEKLGLIHKLLPIRVVDTSKTTGLNDYYLEDFNSSESRANDVDRGREPENSEGVQCQTQ</sequence>
<evidence type="ECO:0000256" key="3">
    <source>
        <dbReference type="ARBA" id="ARBA00022771"/>
    </source>
</evidence>
<dbReference type="GO" id="GO:0051082">
    <property type="term" value="F:unfolded protein binding"/>
    <property type="evidence" value="ECO:0007669"/>
    <property type="project" value="InterPro"/>
</dbReference>
<dbReference type="Pfam" id="PF00226">
    <property type="entry name" value="DnaJ"/>
    <property type="match status" value="1"/>
</dbReference>
<feature type="compositionally biased region" description="Basic and acidic residues" evidence="5">
    <location>
        <begin position="391"/>
        <end position="402"/>
    </location>
</feature>
<dbReference type="PRINTS" id="PR00625">
    <property type="entry name" value="JDOMAIN"/>
</dbReference>
<dbReference type="CDD" id="cd10747">
    <property type="entry name" value="DnaJ_C"/>
    <property type="match status" value="1"/>
</dbReference>
<dbReference type="Gene3D" id="2.10.230.10">
    <property type="entry name" value="Heat shock protein DnaJ, cysteine-rich domain"/>
    <property type="match status" value="1"/>
</dbReference>
<dbReference type="PROSITE" id="PS00636">
    <property type="entry name" value="DNAJ_1"/>
    <property type="match status" value="1"/>
</dbReference>
<dbReference type="CDD" id="cd06257">
    <property type="entry name" value="DnaJ"/>
    <property type="match status" value="1"/>
</dbReference>
<dbReference type="Pfam" id="PF00684">
    <property type="entry name" value="DnaJ_CXXCXGXG"/>
    <property type="match status" value="1"/>
</dbReference>
<dbReference type="InterPro" id="IPR036869">
    <property type="entry name" value="J_dom_sf"/>
</dbReference>
<dbReference type="Gene3D" id="1.10.287.110">
    <property type="entry name" value="DnaJ domain"/>
    <property type="match status" value="1"/>
</dbReference>
<dbReference type="SMART" id="SM00271">
    <property type="entry name" value="DnaJ"/>
    <property type="match status" value="1"/>
</dbReference>
<dbReference type="GO" id="GO:0008270">
    <property type="term" value="F:zinc ion binding"/>
    <property type="evidence" value="ECO:0007669"/>
    <property type="project" value="UniProtKB-KW"/>
</dbReference>
<keyword evidence="1" id="KW-0479">Metal-binding</keyword>
<dbReference type="Pfam" id="PF01556">
    <property type="entry name" value="DnaJ_C"/>
    <property type="match status" value="1"/>
</dbReference>
<dbReference type="InterPro" id="IPR036410">
    <property type="entry name" value="HSP_DnaJ_Cys-rich_dom_sf"/>
</dbReference>
<evidence type="ECO:0000256" key="4">
    <source>
        <dbReference type="ARBA" id="ARBA00022833"/>
    </source>
</evidence>
<feature type="domain" description="J" evidence="6">
    <location>
        <begin position="5"/>
        <end position="71"/>
    </location>
</feature>
<dbReference type="AlphaFoldDB" id="A0A6C0EIU0"/>
<evidence type="ECO:0000313" key="7">
    <source>
        <dbReference type="EMBL" id="QHT29096.1"/>
    </source>
</evidence>
<dbReference type="Gene3D" id="2.60.260.20">
    <property type="entry name" value="Urease metallochaperone UreE, N-terminal domain"/>
    <property type="match status" value="2"/>
</dbReference>
<dbReference type="InterPro" id="IPR001305">
    <property type="entry name" value="HSP_DnaJ_Cys-rich_dom"/>
</dbReference>
<dbReference type="InterPro" id="IPR018253">
    <property type="entry name" value="DnaJ_domain_CS"/>
</dbReference>
<dbReference type="InterPro" id="IPR044713">
    <property type="entry name" value="DNJA1/2-like"/>
</dbReference>
<dbReference type="InterPro" id="IPR008971">
    <property type="entry name" value="HSP40/DnaJ_pept-bd"/>
</dbReference>